<proteinExistence type="predicted"/>
<reference evidence="5" key="1">
    <citation type="submission" date="2013-10" db="EMBL/GenBank/DDBJ databases">
        <title>Genome sequencing of Onchocerca volvulus.</title>
        <authorList>
            <person name="Cotton J."/>
            <person name="Tsai J."/>
            <person name="Stanley E."/>
            <person name="Tracey A."/>
            <person name="Holroyd N."/>
            <person name="Lustigman S."/>
            <person name="Berriman M."/>
        </authorList>
    </citation>
    <scope>NUCLEOTIDE SEQUENCE</scope>
</reference>
<dbReference type="InterPro" id="IPR014710">
    <property type="entry name" value="RmlC-like_jellyroll"/>
</dbReference>
<reference evidence="4" key="2">
    <citation type="submission" date="2018-02" db="UniProtKB">
        <authorList>
            <consortium name="EnsemblMetazoa"/>
        </authorList>
    </citation>
    <scope>IDENTIFICATION</scope>
</reference>
<dbReference type="PANTHER" id="PTHR22966">
    <property type="entry name" value="2-AMINOETHANETHIOL DIOXYGENASE"/>
    <property type="match status" value="1"/>
</dbReference>
<keyword evidence="5" id="KW-1185">Reference proteome</keyword>
<evidence type="ECO:0000256" key="1">
    <source>
        <dbReference type="ARBA" id="ARBA00022723"/>
    </source>
</evidence>
<dbReference type="CDD" id="cd20289">
    <property type="entry name" value="cupin_ADO"/>
    <property type="match status" value="1"/>
</dbReference>
<dbReference type="STRING" id="6282.A0A2K6W970"/>
<dbReference type="GO" id="GO:0005739">
    <property type="term" value="C:mitochondrion"/>
    <property type="evidence" value="ECO:0007669"/>
    <property type="project" value="TreeGrafter"/>
</dbReference>
<dbReference type="AlphaFoldDB" id="A0A2K6W970"/>
<name>A0A2K6W970_ONCVO</name>
<dbReference type="EnsemblMetazoa" id="OVOC6063.1">
    <property type="protein sequence ID" value="OVOC6063.1"/>
    <property type="gene ID" value="WBGene00242872"/>
</dbReference>
<dbReference type="EMBL" id="CMVM020000169">
    <property type="status" value="NOT_ANNOTATED_CDS"/>
    <property type="molecule type" value="Genomic_DNA"/>
</dbReference>
<dbReference type="InterPro" id="IPR011051">
    <property type="entry name" value="RmlC_Cupin_sf"/>
</dbReference>
<accession>A0A2K6W970</accession>
<evidence type="ECO:0000256" key="3">
    <source>
        <dbReference type="ARBA" id="ARBA00023004"/>
    </source>
</evidence>
<dbReference type="PANTHER" id="PTHR22966:SF61">
    <property type="entry name" value="2-AMINOETHANETHIOL DIOXYGENASE"/>
    <property type="match status" value="1"/>
</dbReference>
<dbReference type="GO" id="GO:0016702">
    <property type="term" value="F:oxidoreductase activity, acting on single donors with incorporation of molecular oxygen, incorporation of two atoms of oxygen"/>
    <property type="evidence" value="ECO:0007669"/>
    <property type="project" value="InterPro"/>
</dbReference>
<dbReference type="InterPro" id="IPR012864">
    <property type="entry name" value="PCO/ADO"/>
</dbReference>
<keyword evidence="1" id="KW-0479">Metal-binding</keyword>
<dbReference type="Gene3D" id="2.60.120.10">
    <property type="entry name" value="Jelly Rolls"/>
    <property type="match status" value="1"/>
</dbReference>
<keyword evidence="3" id="KW-0408">Iron</keyword>
<evidence type="ECO:0008006" key="6">
    <source>
        <dbReference type="Google" id="ProtNLM"/>
    </source>
</evidence>
<dbReference type="Pfam" id="PF07847">
    <property type="entry name" value="PCO_ADO"/>
    <property type="match status" value="1"/>
</dbReference>
<keyword evidence="2" id="KW-0560">Oxidoreductase</keyword>
<evidence type="ECO:0000313" key="4">
    <source>
        <dbReference type="EnsemblMetazoa" id="OVOC6063.1"/>
    </source>
</evidence>
<dbReference type="OMA" id="EPHTYFC"/>
<evidence type="ECO:0000256" key="2">
    <source>
        <dbReference type="ARBA" id="ARBA00023002"/>
    </source>
</evidence>
<protein>
    <recommendedName>
        <fullName evidence="6">2-aminoethanethiol dioxygenase</fullName>
    </recommendedName>
</protein>
<sequence length="248" mass="28213">MIISKIMSQQGLRSFLRETSAISERLAQLKKLSINITDSDDDVYAVEKEMLTERARQLVSTLTLDMLGAVLPDRLGLESMTAPIYYADIYETEHIHACLFGFKSCDFLFPLHDHPDMYGFLKVLRGGLSINSYTKLSRDEQEALKGIKSDALSSNVTIAKFEGISNRWHSDDCVYLGPKFSNIHSLTPLENGAAFFDLLMPGYRDKPCTYFKNIMQNPKLKQACLLQKIAEPEDYYCQVLPYEKIKTL</sequence>
<organism evidence="4 5">
    <name type="scientific">Onchocerca volvulus</name>
    <dbReference type="NCBI Taxonomy" id="6282"/>
    <lineage>
        <taxon>Eukaryota</taxon>
        <taxon>Metazoa</taxon>
        <taxon>Ecdysozoa</taxon>
        <taxon>Nematoda</taxon>
        <taxon>Chromadorea</taxon>
        <taxon>Rhabditida</taxon>
        <taxon>Spirurina</taxon>
        <taxon>Spiruromorpha</taxon>
        <taxon>Filarioidea</taxon>
        <taxon>Onchocercidae</taxon>
        <taxon>Onchocerca</taxon>
    </lineage>
</organism>
<evidence type="ECO:0000313" key="5">
    <source>
        <dbReference type="Proteomes" id="UP000024404"/>
    </source>
</evidence>
<dbReference type="SUPFAM" id="SSF51182">
    <property type="entry name" value="RmlC-like cupins"/>
    <property type="match status" value="1"/>
</dbReference>
<dbReference type="Proteomes" id="UP000024404">
    <property type="component" value="Unassembled WGS sequence"/>
</dbReference>
<dbReference type="GO" id="GO:0046872">
    <property type="term" value="F:metal ion binding"/>
    <property type="evidence" value="ECO:0007669"/>
    <property type="project" value="UniProtKB-KW"/>
</dbReference>